<evidence type="ECO:0000256" key="4">
    <source>
        <dbReference type="SAM" id="MobiDB-lite"/>
    </source>
</evidence>
<name>A0A8C4NE46_EPTBU</name>
<feature type="coiled-coil region" evidence="3">
    <location>
        <begin position="105"/>
        <end position="132"/>
    </location>
</feature>
<evidence type="ECO:0000256" key="3">
    <source>
        <dbReference type="SAM" id="Coils"/>
    </source>
</evidence>
<dbReference type="PROSITE" id="PS51842">
    <property type="entry name" value="IF_ROD_2"/>
    <property type="match status" value="1"/>
</dbReference>
<feature type="domain" description="IF rod" evidence="5">
    <location>
        <begin position="108"/>
        <end position="236"/>
    </location>
</feature>
<dbReference type="PANTHER" id="PTHR23239:SF344">
    <property type="entry name" value="KERATIN, TYPE I CYTOSKELETAL 15-LIKE"/>
    <property type="match status" value="1"/>
</dbReference>
<keyword evidence="7" id="KW-1185">Reference proteome</keyword>
<protein>
    <recommendedName>
        <fullName evidence="5">IF rod domain-containing protein</fullName>
    </recommendedName>
</protein>
<dbReference type="Gene3D" id="1.20.5.500">
    <property type="entry name" value="Single helix bin"/>
    <property type="match status" value="1"/>
</dbReference>
<feature type="region of interest" description="Disordered" evidence="4">
    <location>
        <begin position="26"/>
        <end position="56"/>
    </location>
</feature>
<evidence type="ECO:0000256" key="1">
    <source>
        <dbReference type="ARBA" id="ARBA00022754"/>
    </source>
</evidence>
<feature type="region of interest" description="Disordered" evidence="4">
    <location>
        <begin position="1"/>
        <end position="20"/>
    </location>
</feature>
<evidence type="ECO:0000259" key="5">
    <source>
        <dbReference type="PROSITE" id="PS51842"/>
    </source>
</evidence>
<keyword evidence="1" id="KW-0403">Intermediate filament</keyword>
<dbReference type="GO" id="GO:0005882">
    <property type="term" value="C:intermediate filament"/>
    <property type="evidence" value="ECO:0007669"/>
    <property type="project" value="UniProtKB-KW"/>
</dbReference>
<dbReference type="Pfam" id="PF00038">
    <property type="entry name" value="Filament"/>
    <property type="match status" value="1"/>
</dbReference>
<dbReference type="InterPro" id="IPR039008">
    <property type="entry name" value="IF_rod_dom"/>
</dbReference>
<organism evidence="6 7">
    <name type="scientific">Eptatretus burgeri</name>
    <name type="common">Inshore hagfish</name>
    <dbReference type="NCBI Taxonomy" id="7764"/>
    <lineage>
        <taxon>Eukaryota</taxon>
        <taxon>Metazoa</taxon>
        <taxon>Chordata</taxon>
        <taxon>Craniata</taxon>
        <taxon>Vertebrata</taxon>
        <taxon>Cyclostomata</taxon>
        <taxon>Myxini</taxon>
        <taxon>Myxiniformes</taxon>
        <taxon>Myxinidae</taxon>
        <taxon>Eptatretinae</taxon>
        <taxon>Eptatretus</taxon>
    </lineage>
</organism>
<accession>A0A8C4NE46</accession>
<dbReference type="InterPro" id="IPR002957">
    <property type="entry name" value="Keratin_I"/>
</dbReference>
<dbReference type="AlphaFoldDB" id="A0A8C4NE46"/>
<dbReference type="GeneTree" id="ENSGT00940000153309"/>
<proteinExistence type="predicted"/>
<reference evidence="6" key="1">
    <citation type="submission" date="2025-08" db="UniProtKB">
        <authorList>
            <consortium name="Ensembl"/>
        </authorList>
    </citation>
    <scope>IDENTIFICATION</scope>
</reference>
<dbReference type="Ensembl" id="ENSEBUT00000005974.1">
    <property type="protein sequence ID" value="ENSEBUP00000005535.1"/>
    <property type="gene ID" value="ENSEBUG00000003758.1"/>
</dbReference>
<dbReference type="SUPFAM" id="SSF64593">
    <property type="entry name" value="Intermediate filament protein, coiled coil region"/>
    <property type="match status" value="1"/>
</dbReference>
<feature type="compositionally biased region" description="Polar residues" evidence="4">
    <location>
        <begin position="1"/>
        <end position="18"/>
    </location>
</feature>
<dbReference type="Proteomes" id="UP000694388">
    <property type="component" value="Unplaced"/>
</dbReference>
<evidence type="ECO:0000256" key="2">
    <source>
        <dbReference type="ARBA" id="ARBA00023054"/>
    </source>
</evidence>
<dbReference type="GO" id="GO:0005198">
    <property type="term" value="F:structural molecule activity"/>
    <property type="evidence" value="ECO:0007669"/>
    <property type="project" value="InterPro"/>
</dbReference>
<evidence type="ECO:0000313" key="7">
    <source>
        <dbReference type="Proteomes" id="UP000694388"/>
    </source>
</evidence>
<evidence type="ECO:0000313" key="6">
    <source>
        <dbReference type="Ensembl" id="ENSEBUP00000005535.1"/>
    </source>
</evidence>
<sequence length="236" mass="26547">MDQTERMLSNMSVSSMETSGIDRYRTSSLPRKHGFSSQSLTVGSRQQSSFSSRTSILGGGSRHSFQSIGKWVNGGFSSGSAHSVSSAFSPGYGSGASRFQSMVLAHSEKETLQQLNDRLDDYLKRVRSLESYNSKIEMEIKHLITSYGPEMIDWESQEKHLEELRVQRVKELKANIAVEDLSNVQVDSIQGMDLLAVLTSIREEYNRLSKKNEQDAEVWYREKVGHVYMGLTGSRC</sequence>
<keyword evidence="2 3" id="KW-0175">Coiled coil</keyword>
<dbReference type="PANTHER" id="PTHR23239">
    <property type="entry name" value="INTERMEDIATE FILAMENT"/>
    <property type="match status" value="1"/>
</dbReference>
<reference evidence="6" key="2">
    <citation type="submission" date="2025-09" db="UniProtKB">
        <authorList>
            <consortium name="Ensembl"/>
        </authorList>
    </citation>
    <scope>IDENTIFICATION</scope>
</reference>
<feature type="compositionally biased region" description="Low complexity" evidence="4">
    <location>
        <begin position="44"/>
        <end position="55"/>
    </location>
</feature>